<reference evidence="11 12" key="1">
    <citation type="submission" date="2015-01" db="EMBL/GenBank/DDBJ databases">
        <title>The Genome Sequence of Fonsecaea pedrosoi CBS 271.37.</title>
        <authorList>
            <consortium name="The Broad Institute Genomics Platform"/>
            <person name="Cuomo C."/>
            <person name="de Hoog S."/>
            <person name="Gorbushina A."/>
            <person name="Stielow B."/>
            <person name="Teixiera M."/>
            <person name="Abouelleil A."/>
            <person name="Chapman S.B."/>
            <person name="Priest M."/>
            <person name="Young S.K."/>
            <person name="Wortman J."/>
            <person name="Nusbaum C."/>
            <person name="Birren B."/>
        </authorList>
    </citation>
    <scope>NUCLEOTIDE SEQUENCE [LARGE SCALE GENOMIC DNA]</scope>
    <source>
        <strain evidence="11 12">CBS 271.37</strain>
    </source>
</reference>
<comment type="catalytic activity">
    <reaction evidence="1">
        <text>Thiol-dependent hydrolysis of ester, thioester, amide, peptide and isopeptide bonds formed by the C-terminal Gly of ubiquitin (a 76-residue protein attached to proteins as an intracellular targeting signal).</text>
        <dbReference type="EC" id="3.4.19.12"/>
    </reaction>
</comment>
<dbReference type="Pfam" id="PF12340">
    <property type="entry name" value="DUF3638"/>
    <property type="match status" value="1"/>
</dbReference>
<accession>A0A0D2GGX3</accession>
<evidence type="ECO:0000259" key="9">
    <source>
        <dbReference type="Pfam" id="PF12359"/>
    </source>
</evidence>
<evidence type="ECO:0000259" key="8">
    <source>
        <dbReference type="Pfam" id="PF12340"/>
    </source>
</evidence>
<sequence length="3115" mass="352239">MRAEAVSFVFEHVFLPPKLPQEHHGESGANDLLKEILDAARDFTLSFSVYRHERPIWRRLSRSLVKWVDIYHQGAPCREVVTSTLEHRHQDGESFYKDHQSLLISLPDVLLFYIQPQNAAILIRSKPNGAIFECFEVLAKTDAVLSAKDAVIRHFPARSVFLSKSKLEDSSFIKSLGDAIYMLSVEPLKMAMETTKKANNTVVEERQSAHPRAVSEWLFSVLGGCGKTASSLPIRKRVHDDVCWKNAHLPWRRSGVWLAAKVALHIALVNADLEGEGHCHYKNFMLFFLSRIAAGIAAIDNRPDVLHVLRVKLARRNAKLGLFTLGFVQKAVNSTLDLLDNSIRSQWAETVDRDKVVVRPVPLTEVSDHLVLKNSCSIIHNIWSRSRKGFKYSLTSYTPPSSGRMVLSKYQLPEVEIFTQAKDVLFCLVDFELWVEECLSSWIAVNASTTAACRSLYGLIQKYYAVAKKNYQLHAERMSIMLLTVFELWMALDIIATTSYPLLLEYPQEIPVTLFGPLLLSNRTELDRLSKVELYIKSRRSRCAHTSPSLFVDPSPGCFAVRFYDQSSDLQALRATVEEDAHQARRAKSDEWESKKKTFDRMMREVDGMKCGVFIPKGIDRYGKPYVGRPRHDKKCQKCKQEQQAKDLQISKHEWPLPDDETLCKTVIFELAAPEAIVSWRDATFFLLQDVCRTPQVTGSASKQGLLSYGPLEKYAQRRNRRITLASSVKPVLKSHYLKASLNVDPVLVSNGLRPRMHDASNPALWTADQTGNPSLRSYCYIKLPDSPNSVFNGYVNFTSHTQNQVISQQSKCPTEMGSHEFVLLGSLRSGERLQLLNLLGAITSAEIDLNSPSTALVFRYAISQVGQACPTSLLRESQVVLEEEHFTSSLLDALNSAFKRIEANFKEVAAAAILLEVALKVMSLSSFSDATKRCMDLVLWIRRSGLCWIRQMTKLYAERKNARADSSTLGDLSRQILHACILCRHTYTVDTEAQASMFSDQDAVADYVEASVHLHTHRKSQPATKSRSSEAQLLNDAYLARRNEKHLQASLELHQSAITDGIKRFWTTARFTNKWQTVHSDDSSWISNRTSSKVVHYNLVSGSLLVSGRAISQLPARYTSDPLYRSIFGDVDLDAFAADIDDMEYMTKDDFHGHRVYFGLRGDVLLIRSQQNDNTFEAINRNHFLEDLPRVIVENTTPWMSLRDGTVVFRPRARPFHSEECNWILSTNLHARSMTSMYAGQKYLIDTHSSVGSTICEALRPIEQSAHILITFSQNSTIEIELPRHHLHFYVDFEGRMVCKELSAFIDFDQTLGTLYGFKSRLILRSTSKIAGSNLRTVLIPHGDVRIVAAPPHISAQVQLGDTDSVTFSQFRVDARLGQLIGQDLEAHLYKAYLHAVTSFVEPDSLTGRTGTEESLFALSDAICYTCQPLSPRAHAILSLIARLTPGRSFYPPHLKTMQTITFNGVLPVMAQRDIFFGTIHAIIAHNMKADWLFDSQVSAISYNGDYALLDRSHHRTRKLFPSEAVTSTSLPVEDKDYRARDRDLDDDYYASAAMANLIETSPSTFDVSTSWKSTIQLWKDVKGFNEEFTFNSFSGLLNQDLKELFPRLMSLCRSPSASKENVMLVLSLLAFKQPAIEAQLRSLFAFATSPVLKGLPAPEHNSYDLRDGYSYNHKEISTLIFQCRKPFVPSKASVNAENDEEAIAEQRRQFDQELNNQRESILEAAQESWPNDTVRFPPKGSLNHYEISDLTMLLNGRFAVWHKNHVFLQLLENYDNELRGFSSVWNGQDVPDLIVDLGPASPCSRQNTHFSLLDLMVVTPVTMQAFSDSKPTELDGDLSSQLVSRKTTPQFLDSNQARSSLEELEAIAEELLSDTSTAVRDYGSFLNDSNQAMKCRLGQDTIKMEVPSGEVLAQKLEESRARISYILCRTRKLLRPRVDTQEALVAARLWPQVSELTLLQLLSADNRKKVPSCWISVLLQFAREITAAQRVERLQKFLAADDAFALNNELANPAHSAWSPEEWPDWLLLECQNNFLIRPVQIRVATELLKPENGTVLLGMGEGKTSVILNLVVTALAQGSHLVRVVVLKPLAQEMLRILSRSLAGLVGRNLYYLPFSRQTNLTAETPQRLMSLYQECREGGGVLLTLPEYLNSFRLVGIDKLTPDTHHLATNLIDVQKWLDCNARDVLDESDELLKPGYELVYTSGEANLLSGAPDRWNVSLEVLYLVQKNAYALFNQCPTGIEVEARGPGAFPHFRVLNDDGAAAVAKFVTEAIVNGQLSGLSLGHCDPEVLQAISSFILNVDVDGAQFELITQHFRNSSRLNLLYVARGLVSHQILSHALHKRWQVNYGLDRTRTLSAVPYRAKSVPSPSAEFAQPEAAIILTALSFYYTGILHQDLRRCLLILLKLPDPADAYHNWVKHSKLPGKYRKINSINLDDATCVDTLYAHLRINTELINFFLRHVVFLSAAKEFRYKLSTSAWDLCRNEGVLTVGFGGTCDSKIPIIQKDLPDLRHITASTLCTLLRFDNRKYFCAASPSGQRLTTKKLLQRITADGPLDVIIDVGAQMLEGNLEIAQLWLLLRPEKIATIYFSEHDEKMVLNRDGSTEPLASSIFKDELRSCLIFLDEFHTRGTDFLLPDNFTAAVLLGPGILKDNLAQACMRMRKLAVSQRVRFYAPPEVDQAIRSVNRIPTGELDSLHVVRWAIHQSCLALKKQDPLYISRGLLHSRRRLAAARHISSNGKIVDSQQYLNTVRERECRPVTELYCVGGHHRAEMPFEPTIQENQDFVIQDLCLEFERIGSADIDDSGITQEQEREVLHEIEEEREVQRPREVRPATPSVCQALLDFIRNGRDGATLVKPTELRPCFEILVQTRLRPYYMPLESPTHVWVTLDFMRTIESHDGSRDDGFLRPVQWVLKMEGMAQPIIISPHEANAFLPDIQRSKRSTLYMYQARTSRNMASFDSLDICKFPARNNSGEISPQAIALLGLFAGQLYFSSFEHYQEFCTLTGLFDGERTLRKRQVATDNFVSPSCRKANGWTECTFRTSPVPWIKEFIDMRRAGIEWTHTHMGRVMDGKILRREDFEEVEEDFEDEAVVHDMGELSLGEQEENE</sequence>
<feature type="domain" description="DUF6606" evidence="10">
    <location>
        <begin position="9"/>
        <end position="292"/>
    </location>
</feature>
<dbReference type="EC" id="3.4.19.12" evidence="2"/>
<dbReference type="PANTHER" id="PTHR13367">
    <property type="entry name" value="UBIQUITIN THIOESTERASE"/>
    <property type="match status" value="1"/>
</dbReference>
<evidence type="ECO:0000259" key="10">
    <source>
        <dbReference type="Pfam" id="PF20255"/>
    </source>
</evidence>
<dbReference type="HOGENOM" id="CLU_000211_1_0_1"/>
<dbReference type="OrthoDB" id="3182339at2759"/>
<proteinExistence type="predicted"/>
<evidence type="ECO:0000313" key="12">
    <source>
        <dbReference type="Proteomes" id="UP000053029"/>
    </source>
</evidence>
<dbReference type="STRING" id="1442368.A0A0D2GGX3"/>
<dbReference type="InterPro" id="IPR046541">
    <property type="entry name" value="DUF6606"/>
</dbReference>
<evidence type="ECO:0000256" key="4">
    <source>
        <dbReference type="ARBA" id="ARBA00022786"/>
    </source>
</evidence>
<evidence type="ECO:0000256" key="2">
    <source>
        <dbReference type="ARBA" id="ARBA00012759"/>
    </source>
</evidence>
<keyword evidence="4" id="KW-0833">Ubl conjugation pathway</keyword>
<feature type="coiled-coil region" evidence="7">
    <location>
        <begin position="1698"/>
        <end position="1729"/>
    </location>
</feature>
<dbReference type="GO" id="GO:0006508">
    <property type="term" value="P:proteolysis"/>
    <property type="evidence" value="ECO:0007669"/>
    <property type="project" value="UniProtKB-KW"/>
</dbReference>
<evidence type="ECO:0000256" key="7">
    <source>
        <dbReference type="SAM" id="Coils"/>
    </source>
</evidence>
<keyword evidence="12" id="KW-1185">Reference proteome</keyword>
<dbReference type="InterPro" id="IPR027417">
    <property type="entry name" value="P-loop_NTPase"/>
</dbReference>
<evidence type="ECO:0000256" key="3">
    <source>
        <dbReference type="ARBA" id="ARBA00022670"/>
    </source>
</evidence>
<dbReference type="VEuPathDB" id="FungiDB:Z517_06628"/>
<organism evidence="11 12">
    <name type="scientific">Fonsecaea pedrosoi CBS 271.37</name>
    <dbReference type="NCBI Taxonomy" id="1442368"/>
    <lineage>
        <taxon>Eukaryota</taxon>
        <taxon>Fungi</taxon>
        <taxon>Dikarya</taxon>
        <taxon>Ascomycota</taxon>
        <taxon>Pezizomycotina</taxon>
        <taxon>Eurotiomycetes</taxon>
        <taxon>Chaetothyriomycetidae</taxon>
        <taxon>Chaetothyriales</taxon>
        <taxon>Herpotrichiellaceae</taxon>
        <taxon>Fonsecaea</taxon>
    </lineage>
</organism>
<feature type="domain" description="DUF3638" evidence="8">
    <location>
        <begin position="2017"/>
        <end position="2236"/>
    </location>
</feature>
<feature type="domain" description="DUF3645" evidence="9">
    <location>
        <begin position="2355"/>
        <end position="2387"/>
    </location>
</feature>
<keyword evidence="7" id="KW-0175">Coiled coil</keyword>
<dbReference type="Pfam" id="PF20255">
    <property type="entry name" value="DUF6606"/>
    <property type="match status" value="1"/>
</dbReference>
<dbReference type="SUPFAM" id="SSF52540">
    <property type="entry name" value="P-loop containing nucleoside triphosphate hydrolases"/>
    <property type="match status" value="1"/>
</dbReference>
<dbReference type="InterPro" id="IPR051346">
    <property type="entry name" value="OTU_Deubiquitinase"/>
</dbReference>
<dbReference type="InterPro" id="IPR022099">
    <property type="entry name" value="DUF3638"/>
</dbReference>
<dbReference type="PANTHER" id="PTHR13367:SF33">
    <property type="entry name" value="P-LOOP CONTAINING NUCLEOSIDE TRIPHOSPHATE HYDROLASE PROTEIN"/>
    <property type="match status" value="1"/>
</dbReference>
<name>A0A0D2GGX3_9EURO</name>
<keyword evidence="5" id="KW-0378">Hydrolase</keyword>
<gene>
    <name evidence="11" type="ORF">Z517_06628</name>
</gene>
<dbReference type="GeneID" id="25306118"/>
<dbReference type="EMBL" id="KN846972">
    <property type="protein sequence ID" value="KIW80013.1"/>
    <property type="molecule type" value="Genomic_DNA"/>
</dbReference>
<dbReference type="InterPro" id="IPR022105">
    <property type="entry name" value="DUF3645"/>
</dbReference>
<dbReference type="RefSeq" id="XP_013283821.1">
    <property type="nucleotide sequence ID" value="XM_013428367.1"/>
</dbReference>
<evidence type="ECO:0000256" key="6">
    <source>
        <dbReference type="ARBA" id="ARBA00022807"/>
    </source>
</evidence>
<keyword evidence="3" id="KW-0645">Protease</keyword>
<dbReference type="GO" id="GO:0004843">
    <property type="term" value="F:cysteine-type deubiquitinase activity"/>
    <property type="evidence" value="ECO:0007669"/>
    <property type="project" value="UniProtKB-EC"/>
</dbReference>
<evidence type="ECO:0000256" key="5">
    <source>
        <dbReference type="ARBA" id="ARBA00022801"/>
    </source>
</evidence>
<dbReference type="Proteomes" id="UP000053029">
    <property type="component" value="Unassembled WGS sequence"/>
</dbReference>
<keyword evidence="6" id="KW-0788">Thiol protease</keyword>
<evidence type="ECO:0000313" key="11">
    <source>
        <dbReference type="EMBL" id="KIW80013.1"/>
    </source>
</evidence>
<protein>
    <recommendedName>
        <fullName evidence="2">ubiquitinyl hydrolase 1</fullName>
        <ecNumber evidence="2">3.4.19.12</ecNumber>
    </recommendedName>
</protein>
<dbReference type="Pfam" id="PF12359">
    <property type="entry name" value="DUF3645"/>
    <property type="match status" value="1"/>
</dbReference>
<evidence type="ECO:0000256" key="1">
    <source>
        <dbReference type="ARBA" id="ARBA00000707"/>
    </source>
</evidence>